<dbReference type="KEGG" id="palr:HGI30_09325"/>
<protein>
    <submittedName>
        <fullName evidence="1">Uncharacterized protein</fullName>
    </submittedName>
</protein>
<dbReference type="AlphaFoldDB" id="A0A6H2GWC1"/>
<sequence>MAHAFAAERSYAVSCWRTSAGEAVLAVEALLASPKPAGGDEATVVRGLALAKLGPAEKLDSGLHRCGCQLQGTVRERLELPAAPKMRKLHLKDSRQG</sequence>
<accession>A0A6H2GWC1</accession>
<reference evidence="1 2" key="1">
    <citation type="submission" date="2020-04" db="EMBL/GenBank/DDBJ databases">
        <title>Novel Paenibacillus strain UniB2 isolated from commercial digestive syrup.</title>
        <authorList>
            <person name="Thorat V."/>
            <person name="Kirdat K."/>
            <person name="Tiwarekar B."/>
            <person name="Yadav A."/>
        </authorList>
    </citation>
    <scope>NUCLEOTIDE SEQUENCE [LARGE SCALE GENOMIC DNA]</scope>
    <source>
        <strain evidence="1 2">UniB2</strain>
    </source>
</reference>
<evidence type="ECO:0000313" key="1">
    <source>
        <dbReference type="EMBL" id="QJC51724.1"/>
    </source>
</evidence>
<dbReference type="Proteomes" id="UP000502136">
    <property type="component" value="Chromosome"/>
</dbReference>
<dbReference type="RefSeq" id="WP_168907308.1">
    <property type="nucleotide sequence ID" value="NZ_CP051428.1"/>
</dbReference>
<proteinExistence type="predicted"/>
<name>A0A6H2GWC1_9BACL</name>
<gene>
    <name evidence="1" type="ORF">HGI30_09325</name>
</gene>
<evidence type="ECO:0000313" key="2">
    <source>
        <dbReference type="Proteomes" id="UP000502136"/>
    </source>
</evidence>
<dbReference type="EMBL" id="CP051428">
    <property type="protein sequence ID" value="QJC51724.1"/>
    <property type="molecule type" value="Genomic_DNA"/>
</dbReference>
<organism evidence="1 2">
    <name type="scientific">Paenibacillus albicereus</name>
    <dbReference type="NCBI Taxonomy" id="2726185"/>
    <lineage>
        <taxon>Bacteria</taxon>
        <taxon>Bacillati</taxon>
        <taxon>Bacillota</taxon>
        <taxon>Bacilli</taxon>
        <taxon>Bacillales</taxon>
        <taxon>Paenibacillaceae</taxon>
        <taxon>Paenibacillus</taxon>
    </lineage>
</organism>
<keyword evidence="2" id="KW-1185">Reference proteome</keyword>